<accession>A0ABQ3V267</accession>
<evidence type="ECO:0000313" key="3">
    <source>
        <dbReference type="Proteomes" id="UP000654345"/>
    </source>
</evidence>
<evidence type="ECO:0000256" key="1">
    <source>
        <dbReference type="ARBA" id="ARBA00010169"/>
    </source>
</evidence>
<dbReference type="InterPro" id="IPR015867">
    <property type="entry name" value="N-reg_PII/ATP_PRibTrfase_C"/>
</dbReference>
<evidence type="ECO:0000313" key="2">
    <source>
        <dbReference type="EMBL" id="GHO59256.1"/>
    </source>
</evidence>
<dbReference type="PANTHER" id="PTHR23419:SF8">
    <property type="entry name" value="FI09726P"/>
    <property type="match status" value="1"/>
</dbReference>
<dbReference type="InterPro" id="IPR004323">
    <property type="entry name" value="Ion_tolerance_CutA"/>
</dbReference>
<dbReference type="RefSeq" id="WP_201375454.1">
    <property type="nucleotide sequence ID" value="NZ_BNJG01000003.1"/>
</dbReference>
<comment type="caution">
    <text evidence="2">The sequence shown here is derived from an EMBL/GenBank/DDBJ whole genome shotgun (WGS) entry which is preliminary data.</text>
</comment>
<dbReference type="Pfam" id="PF03091">
    <property type="entry name" value="CutA1"/>
    <property type="match status" value="1"/>
</dbReference>
<comment type="similarity">
    <text evidence="1">Belongs to the CutA family.</text>
</comment>
<dbReference type="InterPro" id="IPR011322">
    <property type="entry name" value="N-reg_PII-like_a/b"/>
</dbReference>
<name>A0ABQ3V267_9CHLR</name>
<keyword evidence="3" id="KW-1185">Reference proteome</keyword>
<sequence length="106" mass="12043">MNEYILVHTSIDSEQAAHQLADTIVSQRLAACGWVLGPITSSYWWQGKHEHAQEWMVQFKTRQALYGELEQAIRKIHSYDTPEIVATAIQAGSPAFLAWIDQETTK</sequence>
<dbReference type="Gene3D" id="3.30.70.120">
    <property type="match status" value="1"/>
</dbReference>
<protein>
    <submittedName>
        <fullName evidence="2">Divalent cation tolerance protein</fullName>
    </submittedName>
</protein>
<dbReference type="SUPFAM" id="SSF54913">
    <property type="entry name" value="GlnB-like"/>
    <property type="match status" value="1"/>
</dbReference>
<proteinExistence type="inferred from homology"/>
<dbReference type="Proteomes" id="UP000654345">
    <property type="component" value="Unassembled WGS sequence"/>
</dbReference>
<gene>
    <name evidence="2" type="primary">cutA</name>
    <name evidence="2" type="ORF">KSB_77310</name>
</gene>
<dbReference type="PANTHER" id="PTHR23419">
    <property type="entry name" value="DIVALENT CATION TOLERANCE CUTA-RELATED"/>
    <property type="match status" value="1"/>
</dbReference>
<reference evidence="2 3" key="1">
    <citation type="journal article" date="2021" name="Int. J. Syst. Evol. Microbiol.">
        <title>Reticulibacter mediterranei gen. nov., sp. nov., within the new family Reticulibacteraceae fam. nov., and Ktedonospora formicarum gen. nov., sp. nov., Ktedonobacter robiniae sp. nov., Dictyobacter formicarum sp. nov. and Dictyobacter arantiisoli sp. nov., belonging to the class Ktedonobacteria.</title>
        <authorList>
            <person name="Yabe S."/>
            <person name="Zheng Y."/>
            <person name="Wang C.M."/>
            <person name="Sakai Y."/>
            <person name="Abe K."/>
            <person name="Yokota A."/>
            <person name="Donadio S."/>
            <person name="Cavaletti L."/>
            <person name="Monciardini P."/>
        </authorList>
    </citation>
    <scope>NUCLEOTIDE SEQUENCE [LARGE SCALE GENOMIC DNA]</scope>
    <source>
        <strain evidence="2 3">SOSP1-30</strain>
    </source>
</reference>
<organism evidence="2 3">
    <name type="scientific">Ktedonobacter robiniae</name>
    <dbReference type="NCBI Taxonomy" id="2778365"/>
    <lineage>
        <taxon>Bacteria</taxon>
        <taxon>Bacillati</taxon>
        <taxon>Chloroflexota</taxon>
        <taxon>Ktedonobacteria</taxon>
        <taxon>Ktedonobacterales</taxon>
        <taxon>Ktedonobacteraceae</taxon>
        <taxon>Ktedonobacter</taxon>
    </lineage>
</organism>
<dbReference type="EMBL" id="BNJG01000003">
    <property type="protein sequence ID" value="GHO59256.1"/>
    <property type="molecule type" value="Genomic_DNA"/>
</dbReference>